<dbReference type="InterPro" id="IPR013689">
    <property type="entry name" value="RNA_helicase_ATP-dep_HrpB_C"/>
</dbReference>
<keyword evidence="2 8" id="KW-0378">Hydrolase</keyword>
<dbReference type="Gene3D" id="3.40.50.300">
    <property type="entry name" value="P-loop containing nucleotide triphosphate hydrolases"/>
    <property type="match status" value="2"/>
</dbReference>
<keyword evidence="9" id="KW-1185">Reference proteome</keyword>
<dbReference type="PROSITE" id="PS51194">
    <property type="entry name" value="HELICASE_CTER"/>
    <property type="match status" value="1"/>
</dbReference>
<evidence type="ECO:0000313" key="8">
    <source>
        <dbReference type="EMBL" id="MFC3285409.1"/>
    </source>
</evidence>
<keyword evidence="4" id="KW-0067">ATP-binding</keyword>
<dbReference type="PROSITE" id="PS51192">
    <property type="entry name" value="HELICASE_ATP_BIND_1"/>
    <property type="match status" value="1"/>
</dbReference>
<dbReference type="CDD" id="cd17990">
    <property type="entry name" value="DEXHc_HrpB"/>
    <property type="match status" value="1"/>
</dbReference>
<dbReference type="Gene3D" id="1.20.120.1080">
    <property type="match status" value="1"/>
</dbReference>
<evidence type="ECO:0000313" key="9">
    <source>
        <dbReference type="Proteomes" id="UP001595579"/>
    </source>
</evidence>
<dbReference type="SMART" id="SM00847">
    <property type="entry name" value="HA2"/>
    <property type="match status" value="1"/>
</dbReference>
<dbReference type="RefSeq" id="WP_386776178.1">
    <property type="nucleotide sequence ID" value="NZ_JBHRUG010000031.1"/>
</dbReference>
<dbReference type="PIRSF" id="PIRSF005496">
    <property type="entry name" value="ATP_hel_hrpB"/>
    <property type="match status" value="1"/>
</dbReference>
<dbReference type="GO" id="GO:0016787">
    <property type="term" value="F:hydrolase activity"/>
    <property type="evidence" value="ECO:0007669"/>
    <property type="project" value="UniProtKB-KW"/>
</dbReference>
<evidence type="ECO:0000259" key="6">
    <source>
        <dbReference type="PROSITE" id="PS51192"/>
    </source>
</evidence>
<keyword evidence="1" id="KW-0547">Nucleotide-binding</keyword>
<evidence type="ECO:0000256" key="1">
    <source>
        <dbReference type="ARBA" id="ARBA00022741"/>
    </source>
</evidence>
<dbReference type="SMART" id="SM00490">
    <property type="entry name" value="HELICc"/>
    <property type="match status" value="1"/>
</dbReference>
<accession>A0ABV7LTJ7</accession>
<dbReference type="GO" id="GO:0003724">
    <property type="term" value="F:RNA helicase activity"/>
    <property type="evidence" value="ECO:0007669"/>
    <property type="project" value="UniProtKB-EC"/>
</dbReference>
<dbReference type="InterPro" id="IPR011545">
    <property type="entry name" value="DEAD/DEAH_box_helicase_dom"/>
</dbReference>
<organism evidence="8 9">
    <name type="scientific">Litchfieldella rifensis</name>
    <dbReference type="NCBI Taxonomy" id="762643"/>
    <lineage>
        <taxon>Bacteria</taxon>
        <taxon>Pseudomonadati</taxon>
        <taxon>Pseudomonadota</taxon>
        <taxon>Gammaproteobacteria</taxon>
        <taxon>Oceanospirillales</taxon>
        <taxon>Halomonadaceae</taxon>
        <taxon>Litchfieldella</taxon>
    </lineage>
</organism>
<sequence length="815" mass="89547">MTAADALPIDDRLGEIRRALAGHTRALLVAEPGAGKTTRVPLALLDEPWCRPGKLLLLEPRRVAARLAARYMAEQLGEPLGETVGYRVRGESRVGAATRLEVVTQGVLTRMLQDDPMLEGVSGIVFDEFHERSLEGDLGLALALDVQAGLREDLRLLVMSATLNTEALRPLMGKTAPLIDCPGRTFPVETRYRALNSRDDAATQQAAVVREALARDGGDVLVFLPGVAEIRRLARLLTEVSDEVVVLELHGRLKLEAQQRALRADPFGRRRVVLSTAIAESSVTVDGVRTVIDGGFERVPVFQPRTGLTRLATQRLNRASADQRRGRAGRQGPGVCYRLWAEEQPLPTHGEPEIEQADLSGLAFELARWGIKAPEQLAWVTAPPAAALAAGRELLQRLGVLDAEYGLTPLGRASARWPLHPRLAVLLERAAERNARPLACWLVALLEGRDGDDACDLAVSLARRPAGKTGGPAGQWYRDTSRLARLAGCSLDVDSLAPLGELLALAYPERVARCREPGCFKLANGGLALLDVAQPLAHAEALVAVELDGQARGARIYRAAAVSLERLEACFPESRRWRPRVVWSEAEGRLVGEEVRGLGELVLARRPLATLPTGAVHQALLAALRRRGYLALDTESEQLLGRMALMRRVLGEEWPDWSQAALLGTLDDWLAPQLGPGVLRLADIDRLPLARLLLDTLTWPQRQALDEETPMHLMVPSGSRIRLDYRGQEPILSVKLQELFGLAETPRLVRGRVPVVLHLLSPARRPLQVTRDLASFWRQGYFEVRKDMRGRYPKHPWPEDPWAAKATAGTKRQGR</sequence>
<dbReference type="Pfam" id="PF00271">
    <property type="entry name" value="Helicase_C"/>
    <property type="match status" value="1"/>
</dbReference>
<proteinExistence type="predicted"/>
<dbReference type="NCBIfam" id="TIGR01970">
    <property type="entry name" value="DEAH_box_HrpB"/>
    <property type="match status" value="1"/>
</dbReference>
<dbReference type="InterPro" id="IPR010225">
    <property type="entry name" value="HrpB"/>
</dbReference>
<dbReference type="EC" id="3.6.4.13" evidence="8"/>
<dbReference type="PANTHER" id="PTHR43519">
    <property type="entry name" value="ATP-DEPENDENT RNA HELICASE HRPB"/>
    <property type="match status" value="1"/>
</dbReference>
<dbReference type="PANTHER" id="PTHR43519:SF1">
    <property type="entry name" value="ATP-DEPENDENT RNA HELICASE HRPB"/>
    <property type="match status" value="1"/>
</dbReference>
<dbReference type="Proteomes" id="UP001595579">
    <property type="component" value="Unassembled WGS sequence"/>
</dbReference>
<evidence type="ECO:0000256" key="2">
    <source>
        <dbReference type="ARBA" id="ARBA00022801"/>
    </source>
</evidence>
<dbReference type="InterPro" id="IPR014001">
    <property type="entry name" value="Helicase_ATP-bd"/>
</dbReference>
<feature type="domain" description="Helicase C-terminal" evidence="7">
    <location>
        <begin position="208"/>
        <end position="370"/>
    </location>
</feature>
<protein>
    <submittedName>
        <fullName evidence="8">ATP-dependent helicase HrpB</fullName>
        <ecNumber evidence="8">3.6.4.13</ecNumber>
    </submittedName>
</protein>
<name>A0ABV7LTJ7_9GAMM</name>
<dbReference type="InterPro" id="IPR027417">
    <property type="entry name" value="P-loop_NTPase"/>
</dbReference>
<dbReference type="Pfam" id="PF08482">
    <property type="entry name" value="HrpB_C"/>
    <property type="match status" value="1"/>
</dbReference>
<keyword evidence="3 8" id="KW-0347">Helicase</keyword>
<gene>
    <name evidence="8" type="primary">hrpB</name>
    <name evidence="8" type="ORF">ACFOEV_17560</name>
</gene>
<dbReference type="InterPro" id="IPR049614">
    <property type="entry name" value="HrpB_DEXH"/>
</dbReference>
<dbReference type="InterPro" id="IPR001650">
    <property type="entry name" value="Helicase_C-like"/>
</dbReference>
<dbReference type="SUPFAM" id="SSF52540">
    <property type="entry name" value="P-loop containing nucleoside triphosphate hydrolases"/>
    <property type="match status" value="1"/>
</dbReference>
<evidence type="ECO:0000256" key="4">
    <source>
        <dbReference type="ARBA" id="ARBA00022840"/>
    </source>
</evidence>
<evidence type="ECO:0000256" key="5">
    <source>
        <dbReference type="SAM" id="MobiDB-lite"/>
    </source>
</evidence>
<reference evidence="9" key="1">
    <citation type="journal article" date="2019" name="Int. J. Syst. Evol. Microbiol.">
        <title>The Global Catalogue of Microorganisms (GCM) 10K type strain sequencing project: providing services to taxonomists for standard genome sequencing and annotation.</title>
        <authorList>
            <consortium name="The Broad Institute Genomics Platform"/>
            <consortium name="The Broad Institute Genome Sequencing Center for Infectious Disease"/>
            <person name="Wu L."/>
            <person name="Ma J."/>
        </authorList>
    </citation>
    <scope>NUCLEOTIDE SEQUENCE [LARGE SCALE GENOMIC DNA]</scope>
    <source>
        <strain evidence="9">CECT 7698</strain>
    </source>
</reference>
<evidence type="ECO:0000256" key="3">
    <source>
        <dbReference type="ARBA" id="ARBA00022806"/>
    </source>
</evidence>
<dbReference type="InterPro" id="IPR007502">
    <property type="entry name" value="Helicase-assoc_dom"/>
</dbReference>
<dbReference type="SMART" id="SM00487">
    <property type="entry name" value="DEXDc"/>
    <property type="match status" value="1"/>
</dbReference>
<dbReference type="EMBL" id="JBHRUG010000031">
    <property type="protein sequence ID" value="MFC3285409.1"/>
    <property type="molecule type" value="Genomic_DNA"/>
</dbReference>
<dbReference type="Pfam" id="PF00270">
    <property type="entry name" value="DEAD"/>
    <property type="match status" value="1"/>
</dbReference>
<dbReference type="CDD" id="cd18791">
    <property type="entry name" value="SF2_C_RHA"/>
    <property type="match status" value="1"/>
</dbReference>
<comment type="caution">
    <text evidence="8">The sequence shown here is derived from an EMBL/GenBank/DDBJ whole genome shotgun (WGS) entry which is preliminary data.</text>
</comment>
<feature type="domain" description="Helicase ATP-binding" evidence="6">
    <location>
        <begin position="17"/>
        <end position="181"/>
    </location>
</feature>
<evidence type="ECO:0000259" key="7">
    <source>
        <dbReference type="PROSITE" id="PS51194"/>
    </source>
</evidence>
<feature type="region of interest" description="Disordered" evidence="5">
    <location>
        <begin position="795"/>
        <end position="815"/>
    </location>
</feature>